<evidence type="ECO:0000313" key="2">
    <source>
        <dbReference type="EMBL" id="GFR04990.1"/>
    </source>
</evidence>
<accession>A0A8X6LCS7</accession>
<dbReference type="EMBL" id="BMAO01035651">
    <property type="protein sequence ID" value="GFR04990.1"/>
    <property type="molecule type" value="Genomic_DNA"/>
</dbReference>
<name>A0A8X6LCS7_TRICU</name>
<protein>
    <submittedName>
        <fullName evidence="2">Uncharacterized protein</fullName>
    </submittedName>
</protein>
<keyword evidence="1" id="KW-0732">Signal</keyword>
<dbReference type="OrthoDB" id="192253at2759"/>
<sequence>MTWITLFVIFSSITAVSLEFPVGKGVCSKLQEVKVTKVVSSLGTYERRYTTWCFSIPPRCTRYRAWPAEF</sequence>
<comment type="caution">
    <text evidence="2">The sequence shown here is derived from an EMBL/GenBank/DDBJ whole genome shotgun (WGS) entry which is preliminary data.</text>
</comment>
<keyword evidence="3" id="KW-1185">Reference proteome</keyword>
<proteinExistence type="predicted"/>
<evidence type="ECO:0000313" key="3">
    <source>
        <dbReference type="Proteomes" id="UP000887116"/>
    </source>
</evidence>
<gene>
    <name evidence="2" type="ORF">TNCT_398521</name>
</gene>
<dbReference type="Proteomes" id="UP000887116">
    <property type="component" value="Unassembled WGS sequence"/>
</dbReference>
<feature type="chain" id="PRO_5036448862" evidence="1">
    <location>
        <begin position="19"/>
        <end position="70"/>
    </location>
</feature>
<evidence type="ECO:0000256" key="1">
    <source>
        <dbReference type="SAM" id="SignalP"/>
    </source>
</evidence>
<dbReference type="AlphaFoldDB" id="A0A8X6LCS7"/>
<feature type="signal peptide" evidence="1">
    <location>
        <begin position="1"/>
        <end position="18"/>
    </location>
</feature>
<reference evidence="2" key="1">
    <citation type="submission" date="2020-07" db="EMBL/GenBank/DDBJ databases">
        <title>Multicomponent nature underlies the extraordinary mechanical properties of spider dragline silk.</title>
        <authorList>
            <person name="Kono N."/>
            <person name="Nakamura H."/>
            <person name="Mori M."/>
            <person name="Yoshida Y."/>
            <person name="Ohtoshi R."/>
            <person name="Malay A.D."/>
            <person name="Moran D.A.P."/>
            <person name="Tomita M."/>
            <person name="Numata K."/>
            <person name="Arakawa K."/>
        </authorList>
    </citation>
    <scope>NUCLEOTIDE SEQUENCE</scope>
</reference>
<organism evidence="2 3">
    <name type="scientific">Trichonephila clavata</name>
    <name type="common">Joro spider</name>
    <name type="synonym">Nephila clavata</name>
    <dbReference type="NCBI Taxonomy" id="2740835"/>
    <lineage>
        <taxon>Eukaryota</taxon>
        <taxon>Metazoa</taxon>
        <taxon>Ecdysozoa</taxon>
        <taxon>Arthropoda</taxon>
        <taxon>Chelicerata</taxon>
        <taxon>Arachnida</taxon>
        <taxon>Araneae</taxon>
        <taxon>Araneomorphae</taxon>
        <taxon>Entelegynae</taxon>
        <taxon>Araneoidea</taxon>
        <taxon>Nephilidae</taxon>
        <taxon>Trichonephila</taxon>
    </lineage>
</organism>